<name>A0A9P9FLX4_9HYPO</name>
<dbReference type="Pfam" id="PF26335">
    <property type="entry name" value="ARB_00930_C"/>
    <property type="match status" value="1"/>
</dbReference>
<dbReference type="PANTHER" id="PTHR22935:SF97">
    <property type="entry name" value="BETA-LACTAMASE-RELATED DOMAIN-CONTAINING PROTEIN"/>
    <property type="match status" value="1"/>
</dbReference>
<organism evidence="4 5">
    <name type="scientific">Dactylonectria macrodidyma</name>
    <dbReference type="NCBI Taxonomy" id="307937"/>
    <lineage>
        <taxon>Eukaryota</taxon>
        <taxon>Fungi</taxon>
        <taxon>Dikarya</taxon>
        <taxon>Ascomycota</taxon>
        <taxon>Pezizomycotina</taxon>
        <taxon>Sordariomycetes</taxon>
        <taxon>Hypocreomycetidae</taxon>
        <taxon>Hypocreales</taxon>
        <taxon>Nectriaceae</taxon>
        <taxon>Dactylonectria</taxon>
    </lineage>
</organism>
<comment type="caution">
    <text evidence="4">The sequence shown here is derived from an EMBL/GenBank/DDBJ whole genome shotgun (WGS) entry which is preliminary data.</text>
</comment>
<accession>A0A9P9FLX4</accession>
<reference evidence="4" key="1">
    <citation type="journal article" date="2021" name="Nat. Commun.">
        <title>Genetic determinants of endophytism in the Arabidopsis root mycobiome.</title>
        <authorList>
            <person name="Mesny F."/>
            <person name="Miyauchi S."/>
            <person name="Thiergart T."/>
            <person name="Pickel B."/>
            <person name="Atanasova L."/>
            <person name="Karlsson M."/>
            <person name="Huettel B."/>
            <person name="Barry K.W."/>
            <person name="Haridas S."/>
            <person name="Chen C."/>
            <person name="Bauer D."/>
            <person name="Andreopoulos W."/>
            <person name="Pangilinan J."/>
            <person name="LaButti K."/>
            <person name="Riley R."/>
            <person name="Lipzen A."/>
            <person name="Clum A."/>
            <person name="Drula E."/>
            <person name="Henrissat B."/>
            <person name="Kohler A."/>
            <person name="Grigoriev I.V."/>
            <person name="Martin F.M."/>
            <person name="Hacquard S."/>
        </authorList>
    </citation>
    <scope>NUCLEOTIDE SEQUENCE</scope>
    <source>
        <strain evidence="4">MPI-CAGE-AT-0147</strain>
    </source>
</reference>
<dbReference type="Pfam" id="PF00144">
    <property type="entry name" value="Beta-lactamase"/>
    <property type="match status" value="1"/>
</dbReference>
<evidence type="ECO:0000259" key="2">
    <source>
        <dbReference type="Pfam" id="PF00144"/>
    </source>
</evidence>
<dbReference type="Gene3D" id="3.40.710.10">
    <property type="entry name" value="DD-peptidase/beta-lactamase superfamily"/>
    <property type="match status" value="1"/>
</dbReference>
<dbReference type="PANTHER" id="PTHR22935">
    <property type="entry name" value="PENICILLIN-BINDING PROTEIN"/>
    <property type="match status" value="1"/>
</dbReference>
<dbReference type="InterPro" id="IPR012338">
    <property type="entry name" value="Beta-lactam/transpept-like"/>
</dbReference>
<keyword evidence="5" id="KW-1185">Reference proteome</keyword>
<dbReference type="Proteomes" id="UP000738349">
    <property type="component" value="Unassembled WGS sequence"/>
</dbReference>
<evidence type="ECO:0000259" key="3">
    <source>
        <dbReference type="Pfam" id="PF26335"/>
    </source>
</evidence>
<gene>
    <name evidence="4" type="ORF">EDB81DRAFT_866214</name>
</gene>
<feature type="domain" description="Beta-lactamase-like ARB-00930-like C-terminal" evidence="3">
    <location>
        <begin position="435"/>
        <end position="574"/>
    </location>
</feature>
<dbReference type="OrthoDB" id="10250282at2759"/>
<feature type="domain" description="Beta-lactamase-related" evidence="2">
    <location>
        <begin position="93"/>
        <end position="409"/>
    </location>
</feature>
<evidence type="ECO:0000313" key="5">
    <source>
        <dbReference type="Proteomes" id="UP000738349"/>
    </source>
</evidence>
<proteinExistence type="predicted"/>
<dbReference type="InterPro" id="IPR051478">
    <property type="entry name" value="Beta-lactamase-like_AB/R"/>
</dbReference>
<sequence>MRLHAVPRYTLSVLALAGHTLGQTNPACSFLGPVFPPVGNGLKKSVAIKNATARLTDQLDEVVEEGTDTTFYAQGFSGTDKLFSYGYAPPSTADSLTSGTLNEDTVFRIGSVSKLVTVYALLAEVGMNRLSDPVTKWVPELAKAAKHPADEVQSPHWNEVTIGQLASHMSGLERNCELLPSGAGGVNPGVIGLPALKSQDLPTCDLGVGRRACTRKEFFKGITSKSAFAVTSTSNTPIYSNAAFQILAYALETMTNKTFEASLQSSLLKPLGLSRTSLEAPKNKSNAVIPGNETTSWWDIEMDGASPYGGMFSTAADLTTLGQSILRSSILASNETRAWLKPVTHTSELQMSVGMPWEIRRVLLPISSTSNKTRVVDLYTKNGMLGSYSALFILSPDHNFGFVALFASTTMGLDMFSVLPSLITDTMLPALEEAAREQARSRFAGNYTSSHGDIVVGVDKNLPGLSVRSWKRGKVDVLKQFTNVLGVGSGGLRLYPVGLEGNGKIRFRGVYDFEREVPSQGIVDPWVDLCLAWGGADAVKYGNMAIDDFEFDLDDSGKATGITPRVWRERLAKVKK</sequence>
<dbReference type="InterPro" id="IPR058664">
    <property type="entry name" value="ARB_00930-like_C"/>
</dbReference>
<dbReference type="AlphaFoldDB" id="A0A9P9FLX4"/>
<dbReference type="SUPFAM" id="SSF56601">
    <property type="entry name" value="beta-lactamase/transpeptidase-like"/>
    <property type="match status" value="1"/>
</dbReference>
<feature type="chain" id="PRO_5040263675" evidence="1">
    <location>
        <begin position="23"/>
        <end position="576"/>
    </location>
</feature>
<feature type="signal peptide" evidence="1">
    <location>
        <begin position="1"/>
        <end position="22"/>
    </location>
</feature>
<dbReference type="InterPro" id="IPR001466">
    <property type="entry name" value="Beta-lactam-related"/>
</dbReference>
<evidence type="ECO:0000313" key="4">
    <source>
        <dbReference type="EMBL" id="KAH7166429.1"/>
    </source>
</evidence>
<dbReference type="EMBL" id="JAGMUV010000003">
    <property type="protein sequence ID" value="KAH7166429.1"/>
    <property type="molecule type" value="Genomic_DNA"/>
</dbReference>
<evidence type="ECO:0000256" key="1">
    <source>
        <dbReference type="SAM" id="SignalP"/>
    </source>
</evidence>
<keyword evidence="1" id="KW-0732">Signal</keyword>
<protein>
    <submittedName>
        <fullName evidence="4">Beta-lactamase/transpeptidase-like protein</fullName>
    </submittedName>
</protein>